<evidence type="ECO:0000313" key="2">
    <source>
        <dbReference type="EMBL" id="GJT74784.1"/>
    </source>
</evidence>
<name>A0ABQ5GH38_9ASTR</name>
<feature type="compositionally biased region" description="Low complexity" evidence="1">
    <location>
        <begin position="7"/>
        <end position="32"/>
    </location>
</feature>
<keyword evidence="3" id="KW-1185">Reference proteome</keyword>
<feature type="region of interest" description="Disordered" evidence="1">
    <location>
        <begin position="1"/>
        <end position="89"/>
    </location>
</feature>
<evidence type="ECO:0000256" key="1">
    <source>
        <dbReference type="SAM" id="MobiDB-lite"/>
    </source>
</evidence>
<protein>
    <submittedName>
        <fullName evidence="2">Uncharacterized protein</fullName>
    </submittedName>
</protein>
<proteinExistence type="predicted"/>
<feature type="compositionally biased region" description="Low complexity" evidence="1">
    <location>
        <begin position="71"/>
        <end position="89"/>
    </location>
</feature>
<dbReference type="EMBL" id="BQNB010018470">
    <property type="protein sequence ID" value="GJT74784.1"/>
    <property type="molecule type" value="Genomic_DNA"/>
</dbReference>
<evidence type="ECO:0000313" key="3">
    <source>
        <dbReference type="Proteomes" id="UP001151760"/>
    </source>
</evidence>
<gene>
    <name evidence="2" type="ORF">Tco_1041509</name>
</gene>
<comment type="caution">
    <text evidence="2">The sequence shown here is derived from an EMBL/GenBank/DDBJ whole genome shotgun (WGS) entry which is preliminary data.</text>
</comment>
<sequence>MYKAEVSEVASAALSSEGSSSENSSGLASASEPTGVVRPQKGSELREGSTLSELKTSGEARASTTSGLEATGDSGSSKGSDSESTTGVG</sequence>
<organism evidence="2 3">
    <name type="scientific">Tanacetum coccineum</name>
    <dbReference type="NCBI Taxonomy" id="301880"/>
    <lineage>
        <taxon>Eukaryota</taxon>
        <taxon>Viridiplantae</taxon>
        <taxon>Streptophyta</taxon>
        <taxon>Embryophyta</taxon>
        <taxon>Tracheophyta</taxon>
        <taxon>Spermatophyta</taxon>
        <taxon>Magnoliopsida</taxon>
        <taxon>eudicotyledons</taxon>
        <taxon>Gunneridae</taxon>
        <taxon>Pentapetalae</taxon>
        <taxon>asterids</taxon>
        <taxon>campanulids</taxon>
        <taxon>Asterales</taxon>
        <taxon>Asteraceae</taxon>
        <taxon>Asteroideae</taxon>
        <taxon>Anthemideae</taxon>
        <taxon>Anthemidinae</taxon>
        <taxon>Tanacetum</taxon>
    </lineage>
</organism>
<reference evidence="2" key="2">
    <citation type="submission" date="2022-01" db="EMBL/GenBank/DDBJ databases">
        <authorList>
            <person name="Yamashiro T."/>
            <person name="Shiraishi A."/>
            <person name="Satake H."/>
            <person name="Nakayama K."/>
        </authorList>
    </citation>
    <scope>NUCLEOTIDE SEQUENCE</scope>
</reference>
<reference evidence="2" key="1">
    <citation type="journal article" date="2022" name="Int. J. Mol. Sci.">
        <title>Draft Genome of Tanacetum Coccineum: Genomic Comparison of Closely Related Tanacetum-Family Plants.</title>
        <authorList>
            <person name="Yamashiro T."/>
            <person name="Shiraishi A."/>
            <person name="Nakayama K."/>
            <person name="Satake H."/>
        </authorList>
    </citation>
    <scope>NUCLEOTIDE SEQUENCE</scope>
</reference>
<accession>A0ABQ5GH38</accession>
<dbReference type="Proteomes" id="UP001151760">
    <property type="component" value="Unassembled WGS sequence"/>
</dbReference>